<proteinExistence type="predicted"/>
<evidence type="ECO:0000313" key="3">
    <source>
        <dbReference type="Proteomes" id="UP000317982"/>
    </source>
</evidence>
<keyword evidence="3" id="KW-1185">Reference proteome</keyword>
<organism evidence="2 3">
    <name type="scientific">Cryptosporangium phraense</name>
    <dbReference type="NCBI Taxonomy" id="2593070"/>
    <lineage>
        <taxon>Bacteria</taxon>
        <taxon>Bacillati</taxon>
        <taxon>Actinomycetota</taxon>
        <taxon>Actinomycetes</taxon>
        <taxon>Cryptosporangiales</taxon>
        <taxon>Cryptosporangiaceae</taxon>
        <taxon>Cryptosporangium</taxon>
    </lineage>
</organism>
<protein>
    <submittedName>
        <fullName evidence="2">Uncharacterized protein</fullName>
    </submittedName>
</protein>
<gene>
    <name evidence="2" type="ORF">FL583_24980</name>
</gene>
<dbReference type="OrthoDB" id="9947758at2"/>
<accession>A0A545ALK5</accession>
<sequence length="115" mass="11050">MTSDETQPPPAYADVENPNDPGAGAGIAEQAPAESGTLSSAADEREHGDQDVEAGPAREAPGSGSGDTGLPSGPTGLPPADSSVPTGGSGVSGRQPGEPDLTNPGGTGLTTADTE</sequence>
<feature type="compositionally biased region" description="Low complexity" evidence="1">
    <location>
        <begin position="68"/>
        <end position="86"/>
    </location>
</feature>
<reference evidence="2 3" key="1">
    <citation type="submission" date="2019-07" db="EMBL/GenBank/DDBJ databases">
        <title>Cryptosporangium phraense sp. nov., isolated from plant litter.</title>
        <authorList>
            <person name="Suriyachadkun C."/>
        </authorList>
    </citation>
    <scope>NUCLEOTIDE SEQUENCE [LARGE SCALE GENOMIC DNA]</scope>
    <source>
        <strain evidence="2 3">A-T 5661</strain>
    </source>
</reference>
<name>A0A545ALK5_9ACTN</name>
<dbReference type="Proteomes" id="UP000317982">
    <property type="component" value="Unassembled WGS sequence"/>
</dbReference>
<dbReference type="RefSeq" id="WP_142707254.1">
    <property type="nucleotide sequence ID" value="NZ_VIRS01000019.1"/>
</dbReference>
<evidence type="ECO:0000256" key="1">
    <source>
        <dbReference type="SAM" id="MobiDB-lite"/>
    </source>
</evidence>
<dbReference type="InParanoid" id="A0A545ALK5"/>
<dbReference type="AlphaFoldDB" id="A0A545ALK5"/>
<dbReference type="EMBL" id="VIRS01000019">
    <property type="protein sequence ID" value="TQS42197.1"/>
    <property type="molecule type" value="Genomic_DNA"/>
</dbReference>
<evidence type="ECO:0000313" key="2">
    <source>
        <dbReference type="EMBL" id="TQS42197.1"/>
    </source>
</evidence>
<feature type="region of interest" description="Disordered" evidence="1">
    <location>
        <begin position="1"/>
        <end position="115"/>
    </location>
</feature>
<comment type="caution">
    <text evidence="2">The sequence shown here is derived from an EMBL/GenBank/DDBJ whole genome shotgun (WGS) entry which is preliminary data.</text>
</comment>